<dbReference type="PANTHER" id="PTHR23416:SF23">
    <property type="entry name" value="ACETYLTRANSFERASE C18B11.09C-RELATED"/>
    <property type="match status" value="1"/>
</dbReference>
<dbReference type="CDD" id="cd04647">
    <property type="entry name" value="LbH_MAT_like"/>
    <property type="match status" value="1"/>
</dbReference>
<dbReference type="Pfam" id="PF00132">
    <property type="entry name" value="Hexapep"/>
    <property type="match status" value="1"/>
</dbReference>
<organism evidence="5 6">
    <name type="scientific">Pelagibacterium luteolum</name>
    <dbReference type="NCBI Taxonomy" id="440168"/>
    <lineage>
        <taxon>Bacteria</taxon>
        <taxon>Pseudomonadati</taxon>
        <taxon>Pseudomonadota</taxon>
        <taxon>Alphaproteobacteria</taxon>
        <taxon>Hyphomicrobiales</taxon>
        <taxon>Devosiaceae</taxon>
        <taxon>Pelagibacterium</taxon>
    </lineage>
</organism>
<keyword evidence="2 5" id="KW-0808">Transferase</keyword>
<dbReference type="InterPro" id="IPR051159">
    <property type="entry name" value="Hexapeptide_acetyltransf"/>
</dbReference>
<gene>
    <name evidence="5" type="ORF">SAMN04487974_101143</name>
</gene>
<evidence type="ECO:0000256" key="1">
    <source>
        <dbReference type="ARBA" id="ARBA00007274"/>
    </source>
</evidence>
<dbReference type="Proteomes" id="UP000199495">
    <property type="component" value="Unassembled WGS sequence"/>
</dbReference>
<dbReference type="InterPro" id="IPR001451">
    <property type="entry name" value="Hexapep"/>
</dbReference>
<protein>
    <submittedName>
        <fullName evidence="5">Transferase hexapeptide (Six repeat-containing protein)</fullName>
    </submittedName>
</protein>
<keyword evidence="4" id="KW-0012">Acyltransferase</keyword>
<dbReference type="PANTHER" id="PTHR23416">
    <property type="entry name" value="SIALIC ACID SYNTHASE-RELATED"/>
    <property type="match status" value="1"/>
</dbReference>
<comment type="similarity">
    <text evidence="1">Belongs to the transferase hexapeptide repeat family.</text>
</comment>
<name>A0A1G7RUZ0_9HYPH</name>
<keyword evidence="6" id="KW-1185">Reference proteome</keyword>
<dbReference type="SUPFAM" id="SSF51161">
    <property type="entry name" value="Trimeric LpxA-like enzymes"/>
    <property type="match status" value="1"/>
</dbReference>
<dbReference type="PROSITE" id="PS00101">
    <property type="entry name" value="HEXAPEP_TRANSFERASES"/>
    <property type="match status" value="1"/>
</dbReference>
<accession>A0A1G7RUZ0</accession>
<evidence type="ECO:0000256" key="4">
    <source>
        <dbReference type="ARBA" id="ARBA00023315"/>
    </source>
</evidence>
<dbReference type="EMBL" id="FNCS01000001">
    <property type="protein sequence ID" value="SDG14623.1"/>
    <property type="molecule type" value="Genomic_DNA"/>
</dbReference>
<dbReference type="RefSeq" id="WP_090589720.1">
    <property type="nucleotide sequence ID" value="NZ_FNCS01000001.1"/>
</dbReference>
<dbReference type="GO" id="GO:0008374">
    <property type="term" value="F:O-acyltransferase activity"/>
    <property type="evidence" value="ECO:0007669"/>
    <property type="project" value="TreeGrafter"/>
</dbReference>
<reference evidence="5 6" key="1">
    <citation type="submission" date="2016-10" db="EMBL/GenBank/DDBJ databases">
        <authorList>
            <person name="de Groot N.N."/>
        </authorList>
    </citation>
    <scope>NUCLEOTIDE SEQUENCE [LARGE SCALE GENOMIC DNA]</scope>
    <source>
        <strain evidence="5 6">CGMCC 1.10267</strain>
    </source>
</reference>
<evidence type="ECO:0000256" key="3">
    <source>
        <dbReference type="ARBA" id="ARBA00022737"/>
    </source>
</evidence>
<keyword evidence="3" id="KW-0677">Repeat</keyword>
<dbReference type="InterPro" id="IPR018357">
    <property type="entry name" value="Hexapep_transf_CS"/>
</dbReference>
<evidence type="ECO:0000256" key="2">
    <source>
        <dbReference type="ARBA" id="ARBA00022679"/>
    </source>
</evidence>
<evidence type="ECO:0000313" key="6">
    <source>
        <dbReference type="Proteomes" id="UP000199495"/>
    </source>
</evidence>
<proteinExistence type="inferred from homology"/>
<dbReference type="Gene3D" id="2.160.10.10">
    <property type="entry name" value="Hexapeptide repeat proteins"/>
    <property type="match status" value="1"/>
</dbReference>
<dbReference type="AlphaFoldDB" id="A0A1G7RUZ0"/>
<sequence>MIGHFIHALWRRIAPISHARAIGVRMGEGCRLIDVTFSTEPYLVTLGNRVSASGTHFETHDGGVWVLRERYPDLDRIAPITVGDNVFIGHGTVILPGVTIGSNVVIGAGAIVSRDIPSDSVAAGVPARVIGTLADYRDKALAEGVMTKALNGRQKREAVLARLAR</sequence>
<dbReference type="OrthoDB" id="9815592at2"/>
<dbReference type="InterPro" id="IPR011004">
    <property type="entry name" value="Trimer_LpxA-like_sf"/>
</dbReference>
<evidence type="ECO:0000313" key="5">
    <source>
        <dbReference type="EMBL" id="SDG14623.1"/>
    </source>
</evidence>
<dbReference type="STRING" id="440168.SAMN04487974_101143"/>